<proteinExistence type="predicted"/>
<reference evidence="1" key="1">
    <citation type="submission" date="2016-10" db="EMBL/GenBank/DDBJ databases">
        <title>Sequence of Gallionella enrichment culture.</title>
        <authorList>
            <person name="Poehlein A."/>
            <person name="Muehling M."/>
            <person name="Daniel R."/>
        </authorList>
    </citation>
    <scope>NUCLEOTIDE SEQUENCE</scope>
</reference>
<accession>A0A1J5U1U8</accession>
<evidence type="ECO:0000313" key="1">
    <source>
        <dbReference type="EMBL" id="OIR18270.1"/>
    </source>
</evidence>
<organism evidence="1">
    <name type="scientific">mine drainage metagenome</name>
    <dbReference type="NCBI Taxonomy" id="410659"/>
    <lineage>
        <taxon>unclassified sequences</taxon>
        <taxon>metagenomes</taxon>
        <taxon>ecological metagenomes</taxon>
    </lineage>
</organism>
<gene>
    <name evidence="1" type="ORF">GALL_15980</name>
</gene>
<dbReference type="AlphaFoldDB" id="A0A1J5U1U8"/>
<name>A0A1J5U1U8_9ZZZZ</name>
<dbReference type="EMBL" id="MLJW01000003">
    <property type="protein sequence ID" value="OIR18270.1"/>
    <property type="molecule type" value="Genomic_DNA"/>
</dbReference>
<protein>
    <submittedName>
        <fullName evidence="1">Uncharacterized protein</fullName>
    </submittedName>
</protein>
<comment type="caution">
    <text evidence="1">The sequence shown here is derived from an EMBL/GenBank/DDBJ whole genome shotgun (WGS) entry which is preliminary data.</text>
</comment>
<sequence>MMSLVACSDDGKQLSIAPQHWKEADIRIETHPNPPLAGMSEIVVIVTGPRGRPVQDLTVSLRGNDSMQWVQAIQDGNIGVYRRAIDIGEGESIALQVQLQQGVDKTVLLFPLKLAKS</sequence>